<evidence type="ECO:0000313" key="2">
    <source>
        <dbReference type="Proteomes" id="UP000634136"/>
    </source>
</evidence>
<gene>
    <name evidence="1" type="ORF">G2W53_002049</name>
</gene>
<name>A0A835CJZ6_9FABA</name>
<dbReference type="AlphaFoldDB" id="A0A835CJZ6"/>
<reference evidence="1" key="1">
    <citation type="submission" date="2020-09" db="EMBL/GenBank/DDBJ databases">
        <title>Genome-Enabled Discovery of Anthraquinone Biosynthesis in Senna tora.</title>
        <authorList>
            <person name="Kang S.-H."/>
            <person name="Pandey R.P."/>
            <person name="Lee C.-M."/>
            <person name="Sim J.-S."/>
            <person name="Jeong J.-T."/>
            <person name="Choi B.-S."/>
            <person name="Jung M."/>
            <person name="Ginzburg D."/>
            <person name="Zhao K."/>
            <person name="Won S.Y."/>
            <person name="Oh T.-J."/>
            <person name="Yu Y."/>
            <person name="Kim N.-H."/>
            <person name="Lee O.R."/>
            <person name="Lee T.-H."/>
            <person name="Bashyal P."/>
            <person name="Kim T.-S."/>
            <person name="Lee W.-H."/>
            <person name="Kawkins C."/>
            <person name="Kim C.-K."/>
            <person name="Kim J.S."/>
            <person name="Ahn B.O."/>
            <person name="Rhee S.Y."/>
            <person name="Sohng J.K."/>
        </authorList>
    </citation>
    <scope>NUCLEOTIDE SEQUENCE</scope>
    <source>
        <tissue evidence="1">Leaf</tissue>
    </source>
</reference>
<sequence length="148" mass="16573">MGVCNTVDILKERILKGWNYGGFDDSLLPGDQYPDWFIYKGEGCSVFFKVPQVMGYCLKGMILNIVHSSCIDNMISQFVINVLIVNHTKGTLQLHKRDSMTCQEDEEWQAILSSIAPADEVTLSIGCQITINKIVAYLVYQDSGIALM</sequence>
<proteinExistence type="predicted"/>
<accession>A0A835CJZ6</accession>
<comment type="caution">
    <text evidence="1">The sequence shown here is derived from an EMBL/GenBank/DDBJ whole genome shotgun (WGS) entry which is preliminary data.</text>
</comment>
<protein>
    <submittedName>
        <fullName evidence="1">TMV resistance protein N-like</fullName>
    </submittedName>
</protein>
<evidence type="ECO:0000313" key="1">
    <source>
        <dbReference type="EMBL" id="KAF7845144.1"/>
    </source>
</evidence>
<dbReference type="EMBL" id="JAAIUW010000001">
    <property type="protein sequence ID" value="KAF7845144.1"/>
    <property type="molecule type" value="Genomic_DNA"/>
</dbReference>
<dbReference type="OrthoDB" id="1423389at2759"/>
<keyword evidence="2" id="KW-1185">Reference proteome</keyword>
<organism evidence="1 2">
    <name type="scientific">Senna tora</name>
    <dbReference type="NCBI Taxonomy" id="362788"/>
    <lineage>
        <taxon>Eukaryota</taxon>
        <taxon>Viridiplantae</taxon>
        <taxon>Streptophyta</taxon>
        <taxon>Embryophyta</taxon>
        <taxon>Tracheophyta</taxon>
        <taxon>Spermatophyta</taxon>
        <taxon>Magnoliopsida</taxon>
        <taxon>eudicotyledons</taxon>
        <taxon>Gunneridae</taxon>
        <taxon>Pentapetalae</taxon>
        <taxon>rosids</taxon>
        <taxon>fabids</taxon>
        <taxon>Fabales</taxon>
        <taxon>Fabaceae</taxon>
        <taxon>Caesalpinioideae</taxon>
        <taxon>Cassia clade</taxon>
        <taxon>Senna</taxon>
    </lineage>
</organism>
<dbReference type="Proteomes" id="UP000634136">
    <property type="component" value="Unassembled WGS sequence"/>
</dbReference>